<evidence type="ECO:0000259" key="1">
    <source>
        <dbReference type="PROSITE" id="PS51819"/>
    </source>
</evidence>
<dbReference type="Gene3D" id="3.10.180.10">
    <property type="entry name" value="2,3-Dihydroxybiphenyl 1,2-Dioxygenase, domain 1"/>
    <property type="match status" value="1"/>
</dbReference>
<protein>
    <submittedName>
        <fullName evidence="2">Glyoxalase</fullName>
    </submittedName>
</protein>
<dbReference type="InterPro" id="IPR029068">
    <property type="entry name" value="Glyas_Bleomycin-R_OHBP_Dase"/>
</dbReference>
<reference evidence="2" key="1">
    <citation type="submission" date="2015-11" db="EMBL/GenBank/DDBJ databases">
        <authorList>
            <person name="Zhang Y."/>
            <person name="Guo Z."/>
        </authorList>
    </citation>
    <scope>NUCLEOTIDE SEQUENCE</scope>
    <source>
        <strain evidence="2">203-1</strain>
    </source>
</reference>
<dbReference type="Proteomes" id="UP000076234">
    <property type="component" value="Chromosome"/>
</dbReference>
<reference evidence="2" key="2">
    <citation type="journal article" date="2016" name="Genome Announc.">
        <title>Complete Genome Sequence of Sphingopyxis terrae Strain 203-1 (NBRC 111660), a Polyethylene Glycol Degrader.</title>
        <authorList>
            <person name="Ohtsubo Y."/>
            <person name="Nonoyama S."/>
            <person name="Nagata Y."/>
            <person name="Numata M."/>
            <person name="Tsuchikane K."/>
            <person name="Hosoyama A."/>
            <person name="Yamazoe A."/>
            <person name="Tsuda M."/>
            <person name="Fujita N."/>
            <person name="Kawai F."/>
        </authorList>
    </citation>
    <scope>NUCLEOTIDE SEQUENCE [LARGE SCALE GENOMIC DNA]</scope>
    <source>
        <strain evidence="2">203-1</strain>
    </source>
</reference>
<dbReference type="Pfam" id="PF18029">
    <property type="entry name" value="Glyoxalase_6"/>
    <property type="match status" value="1"/>
</dbReference>
<dbReference type="PROSITE" id="PS51819">
    <property type="entry name" value="VOC"/>
    <property type="match status" value="1"/>
</dbReference>
<sequence length="129" mass="14149">MGHVKGIGGLFFRARDPAALSDWYRDRLGVGGGCSADDSAPANQWVWTVTGGPLVFSPFKADTDYFPADRQFMINLRVDDLDAVLAPFRAAGEEVITKKEWDDPSVGRFARVHDPEGNPIELWEPAQAG</sequence>
<proteinExistence type="predicted"/>
<organism evidence="2">
    <name type="scientific">Sphingopyxis terrae subsp. terrae NBRC 15098</name>
    <dbReference type="NCBI Taxonomy" id="1219058"/>
    <lineage>
        <taxon>Bacteria</taxon>
        <taxon>Pseudomonadati</taxon>
        <taxon>Pseudomonadota</taxon>
        <taxon>Alphaproteobacteria</taxon>
        <taxon>Sphingomonadales</taxon>
        <taxon>Sphingomonadaceae</taxon>
        <taxon>Sphingopyxis</taxon>
    </lineage>
</organism>
<dbReference type="InterPro" id="IPR037523">
    <property type="entry name" value="VOC_core"/>
</dbReference>
<gene>
    <name evidence="2" type="ORF">AOA14_04910</name>
</gene>
<dbReference type="RefSeq" id="WP_062900997.1">
    <property type="nucleotide sequence ID" value="NZ_CP013342.1"/>
</dbReference>
<dbReference type="SUPFAM" id="SSF54593">
    <property type="entry name" value="Glyoxalase/Bleomycin resistance protein/Dihydroxybiphenyl dioxygenase"/>
    <property type="match status" value="1"/>
</dbReference>
<dbReference type="AlphaFoldDB" id="A0A142VW33"/>
<feature type="domain" description="VOC" evidence="1">
    <location>
        <begin position="6"/>
        <end position="125"/>
    </location>
</feature>
<name>A0A142VW33_9SPHN</name>
<dbReference type="InterPro" id="IPR041581">
    <property type="entry name" value="Glyoxalase_6"/>
</dbReference>
<accession>A0A142VW33</accession>
<dbReference type="EMBL" id="CP013342">
    <property type="protein sequence ID" value="AMU93941.1"/>
    <property type="molecule type" value="Genomic_DNA"/>
</dbReference>
<evidence type="ECO:0000313" key="2">
    <source>
        <dbReference type="EMBL" id="AMU93941.1"/>
    </source>
</evidence>
<dbReference type="KEGG" id="ster:AOA14_04910"/>